<feature type="domain" description="THIF-type NAD/FAD binding fold" evidence="1">
    <location>
        <begin position="7"/>
        <end position="233"/>
    </location>
</feature>
<protein>
    <submittedName>
        <fullName evidence="2">tRNA threonylcarbamoyladenosine dehydratase</fullName>
    </submittedName>
</protein>
<comment type="caution">
    <text evidence="2">The sequence shown here is derived from an EMBL/GenBank/DDBJ whole genome shotgun (WGS) entry which is preliminary data.</text>
</comment>
<gene>
    <name evidence="2" type="ORF">H9737_03020</name>
</gene>
<proteinExistence type="predicted"/>
<dbReference type="GO" id="GO:0008641">
    <property type="term" value="F:ubiquitin-like modifier activating enzyme activity"/>
    <property type="evidence" value="ECO:0007669"/>
    <property type="project" value="InterPro"/>
</dbReference>
<reference evidence="2" key="1">
    <citation type="journal article" date="2021" name="PeerJ">
        <title>Extensive microbial diversity within the chicken gut microbiome revealed by metagenomics and culture.</title>
        <authorList>
            <person name="Gilroy R."/>
            <person name="Ravi A."/>
            <person name="Getino M."/>
            <person name="Pursley I."/>
            <person name="Horton D.L."/>
            <person name="Alikhan N.F."/>
            <person name="Baker D."/>
            <person name="Gharbi K."/>
            <person name="Hall N."/>
            <person name="Watson M."/>
            <person name="Adriaenssens E.M."/>
            <person name="Foster-Nyarko E."/>
            <person name="Jarju S."/>
            <person name="Secka A."/>
            <person name="Antonio M."/>
            <person name="Oren A."/>
            <person name="Chaudhuri R.R."/>
            <person name="La Ragione R."/>
            <person name="Hildebrand F."/>
            <person name="Pallen M.J."/>
        </authorList>
    </citation>
    <scope>NUCLEOTIDE SEQUENCE</scope>
    <source>
        <strain evidence="2">26628</strain>
    </source>
</reference>
<dbReference type="CDD" id="cd00755">
    <property type="entry name" value="YgdL_like"/>
    <property type="match status" value="1"/>
</dbReference>
<dbReference type="EMBL" id="DXFD01000049">
    <property type="protein sequence ID" value="HIX46643.1"/>
    <property type="molecule type" value="Genomic_DNA"/>
</dbReference>
<dbReference type="InterPro" id="IPR000594">
    <property type="entry name" value="ThiF_NAD_FAD-bd"/>
</dbReference>
<evidence type="ECO:0000313" key="3">
    <source>
        <dbReference type="Proteomes" id="UP000824249"/>
    </source>
</evidence>
<dbReference type="InterPro" id="IPR035985">
    <property type="entry name" value="Ubiquitin-activating_enz"/>
</dbReference>
<dbReference type="InterPro" id="IPR045886">
    <property type="entry name" value="ThiF/MoeB/HesA"/>
</dbReference>
<dbReference type="GO" id="GO:0061503">
    <property type="term" value="F:tRNA threonylcarbamoyladenosine dehydratase"/>
    <property type="evidence" value="ECO:0007669"/>
    <property type="project" value="TreeGrafter"/>
</dbReference>
<name>A0A9D2AQY4_9FIRM</name>
<dbReference type="PANTHER" id="PTHR43267">
    <property type="entry name" value="TRNA THREONYLCARBAMOYLADENOSINE DEHYDRATASE"/>
    <property type="match status" value="1"/>
</dbReference>
<reference evidence="2" key="2">
    <citation type="submission" date="2021-04" db="EMBL/GenBank/DDBJ databases">
        <authorList>
            <person name="Gilroy R."/>
        </authorList>
    </citation>
    <scope>NUCLEOTIDE SEQUENCE</scope>
    <source>
        <strain evidence="2">26628</strain>
    </source>
</reference>
<accession>A0A9D2AQY4</accession>
<organism evidence="2 3">
    <name type="scientific">Candidatus Borkfalkia faecigallinarum</name>
    <dbReference type="NCBI Taxonomy" id="2838509"/>
    <lineage>
        <taxon>Bacteria</taxon>
        <taxon>Bacillati</taxon>
        <taxon>Bacillota</taxon>
        <taxon>Clostridia</taxon>
        <taxon>Christensenellales</taxon>
        <taxon>Christensenellaceae</taxon>
        <taxon>Candidatus Borkfalkia</taxon>
    </lineage>
</organism>
<evidence type="ECO:0000259" key="1">
    <source>
        <dbReference type="Pfam" id="PF00899"/>
    </source>
</evidence>
<dbReference type="PANTHER" id="PTHR43267:SF1">
    <property type="entry name" value="TRNA THREONYLCARBAMOYLADENOSINE DEHYDRATASE"/>
    <property type="match status" value="1"/>
</dbReference>
<evidence type="ECO:0000313" key="2">
    <source>
        <dbReference type="EMBL" id="HIX46643.1"/>
    </source>
</evidence>
<dbReference type="AlphaFoldDB" id="A0A9D2AQY4"/>
<sequence length="243" mass="24955">MDGKQAYVREIALLGEEGWAALRAAHVAVFGIGGVGSFAAEALVRAGVGSLTFVDGDAVAESNLNRQLVALHSTLGQNKAEVMAARARDIDPACRVTAVPAFYRAGEGMDLSAFSCVADCIDAVADKVALLAAARRAGVPAVSCMGAGNRLAADFRVDDVEKTSGCPLARIVRRELKKEGVTGVRAVYSPSAPLSPARGGFAEGERAVGSISFVPSAAGLLAASEVVRILLEAAGVRVPLPPR</sequence>
<dbReference type="Gene3D" id="3.40.50.720">
    <property type="entry name" value="NAD(P)-binding Rossmann-like Domain"/>
    <property type="match status" value="1"/>
</dbReference>
<dbReference type="SUPFAM" id="SSF69572">
    <property type="entry name" value="Activating enzymes of the ubiquitin-like proteins"/>
    <property type="match status" value="1"/>
</dbReference>
<dbReference type="Pfam" id="PF00899">
    <property type="entry name" value="ThiF"/>
    <property type="match status" value="1"/>
</dbReference>
<dbReference type="GO" id="GO:0061504">
    <property type="term" value="P:cyclic threonylcarbamoyladenosine biosynthetic process"/>
    <property type="evidence" value="ECO:0007669"/>
    <property type="project" value="TreeGrafter"/>
</dbReference>
<dbReference type="Proteomes" id="UP000824249">
    <property type="component" value="Unassembled WGS sequence"/>
</dbReference>